<dbReference type="InterPro" id="IPR019432">
    <property type="entry name" value="Acyltransferase_MbtK/IucB-like"/>
</dbReference>
<dbReference type="OrthoDB" id="495728at2"/>
<gene>
    <name evidence="3" type="ORF">CDH04_04820</name>
    <name evidence="4" type="ORF">FZC43_04825</name>
</gene>
<feature type="domain" description="Acyltransferase MbtK/IucB-like conserved" evidence="2">
    <location>
        <begin position="606"/>
        <end position="653"/>
    </location>
</feature>
<dbReference type="InterPro" id="IPR022770">
    <property type="entry name" value="IucA/IucC-like_C"/>
</dbReference>
<sequence length="779" mass="89970">MKNDKYNYYKVASTKLLEKVISEFCYEEIFVPIQNDSDEETYTLKVDSSLCYKFKATKRIYGNLVVHRNSVVRYQQGVQSIADDAIKLIIDTWPITNIDSVTMAHLIKELNNTLYADTEILKKGSISANNIYKLPYAQVEGNMTGHPWFVINKGRIGFNASDHSSYAPEMQNIINLKWLAISNQLIDFACISDLDYTQLLNTEIEPDLLSKFNKTIQASNKNPDEFFILPVHPWQWENVIEQQFTSYLSNKDIIFLGASDDQHLAMQSIRTLSNISHPEKHSIKLPLNILNTAVYRGLPKDQTINAPILTEWVKKIANEDTFLSKCNFILLGELASAYCKHPYYSEIENTPYYFTEQLGAIWRESIHTRLKKGERAITMAALTYVDSNGQSIIGEMISESGLSIDTWLEMFFENTIPALLHFLYKYGMVFSPHGENSILIIKDNMPVGLAMKDFVDDINICQDPVKELATLPDEVKKAIPRVDDDYLLQFIQTGLFVVHYRYISSILAEKFLYPEAHFYEKLHKCIKHYQLHNPELNSRFDRFDLYKESFSKLCLNRLRIFEVGYSDYSARPKVISTGRLDNPLFKGKYFDTSKASSFNHKRVSFRPFNFNSDLDAVHKWMNKPHVAKFWNLDKSRESLKKHFCDILSKPNQDIFILAVDGKEIAYAEIYKAEKDRIAAYCTIEENDYGWHLLIGPEESIGKGYSKLFVEALSKYCFSKLDANRVLFEPDIRVTPFERIAPRIGYINQGEIVLPEKKAYLFTCSKEAFSTMEAKGELYD</sequence>
<dbReference type="Pfam" id="PF04183">
    <property type="entry name" value="IucA_IucC"/>
    <property type="match status" value="1"/>
</dbReference>
<dbReference type="Pfam" id="PF13523">
    <property type="entry name" value="Acetyltransf_8"/>
    <property type="match status" value="1"/>
</dbReference>
<dbReference type="SUPFAM" id="SSF55729">
    <property type="entry name" value="Acyl-CoA N-acyltransferases (Nat)"/>
    <property type="match status" value="1"/>
</dbReference>
<evidence type="ECO:0000259" key="2">
    <source>
        <dbReference type="SMART" id="SM01006"/>
    </source>
</evidence>
<dbReference type="PANTHER" id="PTHR34384">
    <property type="entry name" value="L-2,3-DIAMINOPROPANOATE--CITRATE LIGASE"/>
    <property type="match status" value="1"/>
</dbReference>
<dbReference type="Proteomes" id="UP000681131">
    <property type="component" value="Chromosome"/>
</dbReference>
<comment type="pathway">
    <text evidence="1">Siderophore biosynthesis.</text>
</comment>
<protein>
    <submittedName>
        <fullName evidence="4">GNAT family N-acetyltransferase</fullName>
    </submittedName>
    <submittedName>
        <fullName evidence="3">Transposase</fullName>
    </submittedName>
</protein>
<dbReference type="AlphaFoldDB" id="A0A2Z4XXZ5"/>
<dbReference type="Gene3D" id="3.40.630.30">
    <property type="match status" value="1"/>
</dbReference>
<dbReference type="InterPro" id="IPR007310">
    <property type="entry name" value="Aerobactin_biosyn_IucA/IucC_N"/>
</dbReference>
<dbReference type="Pfam" id="PF06276">
    <property type="entry name" value="FhuF"/>
    <property type="match status" value="1"/>
</dbReference>
<proteinExistence type="predicted"/>
<dbReference type="Proteomes" id="UP000251120">
    <property type="component" value="Chromosome"/>
</dbReference>
<dbReference type="Gene3D" id="6.10.250.3370">
    <property type="match status" value="1"/>
</dbReference>
<dbReference type="SMART" id="SM01006">
    <property type="entry name" value="AlcB"/>
    <property type="match status" value="1"/>
</dbReference>
<evidence type="ECO:0000313" key="5">
    <source>
        <dbReference type="Proteomes" id="UP000251120"/>
    </source>
</evidence>
<dbReference type="Gene3D" id="3.30.310.280">
    <property type="match status" value="1"/>
</dbReference>
<accession>A0A2Z4XXZ5</accession>
<dbReference type="EMBL" id="CP021781">
    <property type="protein sequence ID" value="AXA33777.1"/>
    <property type="molecule type" value="Genomic_DNA"/>
</dbReference>
<dbReference type="Gene3D" id="1.10.510.40">
    <property type="match status" value="1"/>
</dbReference>
<evidence type="ECO:0000313" key="6">
    <source>
        <dbReference type="Proteomes" id="UP000681131"/>
    </source>
</evidence>
<dbReference type="KEGG" id="fad:CDH04_04820"/>
<evidence type="ECO:0000313" key="4">
    <source>
        <dbReference type="EMBL" id="QIW12011.1"/>
    </source>
</evidence>
<evidence type="ECO:0000313" key="3">
    <source>
        <dbReference type="EMBL" id="AXA33777.1"/>
    </source>
</evidence>
<keyword evidence="6" id="KW-1185">Reference proteome</keyword>
<dbReference type="GO" id="GO:0019290">
    <property type="term" value="P:siderophore biosynthetic process"/>
    <property type="evidence" value="ECO:0007669"/>
    <property type="project" value="InterPro"/>
</dbReference>
<organism evidence="3 5">
    <name type="scientific">Francisella adeliensis</name>
    <dbReference type="NCBI Taxonomy" id="2007306"/>
    <lineage>
        <taxon>Bacteria</taxon>
        <taxon>Pseudomonadati</taxon>
        <taxon>Pseudomonadota</taxon>
        <taxon>Gammaproteobacteria</taxon>
        <taxon>Thiotrichales</taxon>
        <taxon>Francisellaceae</taxon>
        <taxon>Francisella</taxon>
    </lineage>
</organism>
<dbReference type="InterPro" id="IPR016181">
    <property type="entry name" value="Acyl_CoA_acyltransferase"/>
</dbReference>
<dbReference type="RefSeq" id="WP_112869951.1">
    <property type="nucleotide sequence ID" value="NZ_CP021781.1"/>
</dbReference>
<evidence type="ECO:0000256" key="1">
    <source>
        <dbReference type="ARBA" id="ARBA00004924"/>
    </source>
</evidence>
<reference evidence="3 5" key="1">
    <citation type="submission" date="2017-06" db="EMBL/GenBank/DDBJ databases">
        <title>Complete genome of Francisella adeliensis.</title>
        <authorList>
            <person name="Vallesi A."/>
            <person name="Sjodin A."/>
        </authorList>
    </citation>
    <scope>NUCLEOTIDE SEQUENCE [LARGE SCALE GENOMIC DNA]</scope>
    <source>
        <strain evidence="3 5">FDC440</strain>
    </source>
</reference>
<dbReference type="GO" id="GO:0016746">
    <property type="term" value="F:acyltransferase activity"/>
    <property type="evidence" value="ECO:0007669"/>
    <property type="project" value="InterPro"/>
</dbReference>
<dbReference type="InterPro" id="IPR037455">
    <property type="entry name" value="LucA/IucC-like"/>
</dbReference>
<reference evidence="4 6" key="2">
    <citation type="submission" date="2019-08" db="EMBL/GenBank/DDBJ databases">
        <title>Complete genome sequences of Francisella adeliensis (FSC1325 and FSC1326).</title>
        <authorList>
            <person name="Ohrman C."/>
            <person name="Uneklint I."/>
            <person name="Vallesi A."/>
            <person name="Karlsson L."/>
            <person name="Sjodin A."/>
        </authorList>
    </citation>
    <scope>NUCLEOTIDE SEQUENCE [LARGE SCALE GENOMIC DNA]</scope>
    <source>
        <strain evidence="4 6">FSC1325</strain>
    </source>
</reference>
<dbReference type="EMBL" id="CP043424">
    <property type="protein sequence ID" value="QIW12011.1"/>
    <property type="molecule type" value="Genomic_DNA"/>
</dbReference>
<dbReference type="GO" id="GO:0016881">
    <property type="term" value="F:acid-amino acid ligase activity"/>
    <property type="evidence" value="ECO:0007669"/>
    <property type="project" value="UniProtKB-ARBA"/>
</dbReference>
<name>A0A2Z4XXZ5_9GAMM</name>
<dbReference type="PANTHER" id="PTHR34384:SF6">
    <property type="entry name" value="STAPHYLOFERRIN B SYNTHASE"/>
    <property type="match status" value="1"/>
</dbReference>